<feature type="non-terminal residue" evidence="2">
    <location>
        <position position="1"/>
    </location>
</feature>
<keyword evidence="3" id="KW-1185">Reference proteome</keyword>
<organism evidence="2 3">
    <name type="scientific">Sphaerobolus stellatus (strain SS14)</name>
    <dbReference type="NCBI Taxonomy" id="990650"/>
    <lineage>
        <taxon>Eukaryota</taxon>
        <taxon>Fungi</taxon>
        <taxon>Dikarya</taxon>
        <taxon>Basidiomycota</taxon>
        <taxon>Agaricomycotina</taxon>
        <taxon>Agaricomycetes</taxon>
        <taxon>Phallomycetidae</taxon>
        <taxon>Geastrales</taxon>
        <taxon>Sphaerobolaceae</taxon>
        <taxon>Sphaerobolus</taxon>
    </lineage>
</organism>
<sequence>PEASAAAHELALTSPIIQSTDDSGLLTQVHKNQTDLETTIALTRSNHQVALASNKPLEDALKRIGENGKDVDWRRWSEREDIQRSNSLKDYHPSRSLETTPSSSTPPSTASRFFNFTSSFTSKIK</sequence>
<dbReference type="AlphaFoldDB" id="A0A0C9UUA8"/>
<feature type="compositionally biased region" description="Low complexity" evidence="1">
    <location>
        <begin position="96"/>
        <end position="112"/>
    </location>
</feature>
<evidence type="ECO:0000256" key="1">
    <source>
        <dbReference type="SAM" id="MobiDB-lite"/>
    </source>
</evidence>
<feature type="compositionally biased region" description="Basic and acidic residues" evidence="1">
    <location>
        <begin position="82"/>
        <end position="95"/>
    </location>
</feature>
<feature type="region of interest" description="Disordered" evidence="1">
    <location>
        <begin position="82"/>
        <end position="112"/>
    </location>
</feature>
<dbReference type="EMBL" id="KN837297">
    <property type="protein sequence ID" value="KIJ28800.1"/>
    <property type="molecule type" value="Genomic_DNA"/>
</dbReference>
<reference evidence="2 3" key="1">
    <citation type="submission" date="2014-06" db="EMBL/GenBank/DDBJ databases">
        <title>Evolutionary Origins and Diversification of the Mycorrhizal Mutualists.</title>
        <authorList>
            <consortium name="DOE Joint Genome Institute"/>
            <consortium name="Mycorrhizal Genomics Consortium"/>
            <person name="Kohler A."/>
            <person name="Kuo A."/>
            <person name="Nagy L.G."/>
            <person name="Floudas D."/>
            <person name="Copeland A."/>
            <person name="Barry K.W."/>
            <person name="Cichocki N."/>
            <person name="Veneault-Fourrey C."/>
            <person name="LaButti K."/>
            <person name="Lindquist E.A."/>
            <person name="Lipzen A."/>
            <person name="Lundell T."/>
            <person name="Morin E."/>
            <person name="Murat C."/>
            <person name="Riley R."/>
            <person name="Ohm R."/>
            <person name="Sun H."/>
            <person name="Tunlid A."/>
            <person name="Henrissat B."/>
            <person name="Grigoriev I.V."/>
            <person name="Hibbett D.S."/>
            <person name="Martin F."/>
        </authorList>
    </citation>
    <scope>NUCLEOTIDE SEQUENCE [LARGE SCALE GENOMIC DNA]</scope>
    <source>
        <strain evidence="2 3">SS14</strain>
    </source>
</reference>
<protein>
    <submittedName>
        <fullName evidence="2">Uncharacterized protein</fullName>
    </submittedName>
</protein>
<name>A0A0C9UUA8_SPHS4</name>
<evidence type="ECO:0000313" key="2">
    <source>
        <dbReference type="EMBL" id="KIJ28800.1"/>
    </source>
</evidence>
<accession>A0A0C9UUA8</accession>
<feature type="non-terminal residue" evidence="2">
    <location>
        <position position="125"/>
    </location>
</feature>
<gene>
    <name evidence="2" type="ORF">M422DRAFT_269849</name>
</gene>
<dbReference type="OrthoDB" id="5560525at2759"/>
<dbReference type="Proteomes" id="UP000054279">
    <property type="component" value="Unassembled WGS sequence"/>
</dbReference>
<proteinExistence type="predicted"/>
<evidence type="ECO:0000313" key="3">
    <source>
        <dbReference type="Proteomes" id="UP000054279"/>
    </source>
</evidence>
<dbReference type="HOGENOM" id="CLU_1998082_0_0_1"/>